<comment type="subcellular location">
    <subcellularLocation>
        <location evidence="1">Cell membrane</location>
        <topology evidence="1">Multi-pass membrane protein</topology>
    </subcellularLocation>
</comment>
<dbReference type="Pfam" id="PF00482">
    <property type="entry name" value="T2SSF"/>
    <property type="match status" value="1"/>
</dbReference>
<dbReference type="AlphaFoldDB" id="A0A5A7MPW2"/>
<keyword evidence="2" id="KW-1003">Cell membrane</keyword>
<dbReference type="EMBL" id="BKCL01000004">
    <property type="protein sequence ID" value="GEQ97967.1"/>
    <property type="molecule type" value="Genomic_DNA"/>
</dbReference>
<feature type="transmembrane region" description="Helical" evidence="6">
    <location>
        <begin position="151"/>
        <end position="168"/>
    </location>
</feature>
<feature type="transmembrane region" description="Helical" evidence="6">
    <location>
        <begin position="16"/>
        <end position="39"/>
    </location>
</feature>
<sequence length="329" mass="36341">MKYEQFSPLWPGLIDLITLLVGATAFIVVIAVWQSGIVARDPMKGRIKSLQDRRQALRAGLITEPKRRASPIKQPQGVNVMREVVKKLKLAQNETTQKVSKKMMQAGWRQKDAVVIYLFFKMVLPILIAVTAVVFVYGLGVLNGKPMMEMLVPPGAILLAFMAPDLVVKNQTQKRMDAIRKGLPDALDLMVICAEAGLTLDTALNRVTQEMGKSAPELADEFGLASIELGFLPDRRQALANLAERVPLPSVRGVVTTLVQTERYGTPLAMSLRVLSAEFRNERMMKAEEKAARLPATMTVPLILFILPTLFVVLLGPAACQISDELINR</sequence>
<keyword evidence="4 6" id="KW-1133">Transmembrane helix</keyword>
<evidence type="ECO:0000259" key="7">
    <source>
        <dbReference type="Pfam" id="PF00482"/>
    </source>
</evidence>
<dbReference type="PANTHER" id="PTHR35007">
    <property type="entry name" value="INTEGRAL MEMBRANE PROTEIN-RELATED"/>
    <property type="match status" value="1"/>
</dbReference>
<accession>A0A5A7MPW2</accession>
<evidence type="ECO:0000313" key="9">
    <source>
        <dbReference type="Proteomes" id="UP000322084"/>
    </source>
</evidence>
<evidence type="ECO:0000256" key="5">
    <source>
        <dbReference type="ARBA" id="ARBA00023136"/>
    </source>
</evidence>
<dbReference type="PANTHER" id="PTHR35007:SF2">
    <property type="entry name" value="PILUS ASSEMBLE PROTEIN"/>
    <property type="match status" value="1"/>
</dbReference>
<protein>
    <submittedName>
        <fullName evidence="8">Type II secretion system protein</fullName>
    </submittedName>
</protein>
<evidence type="ECO:0000256" key="1">
    <source>
        <dbReference type="ARBA" id="ARBA00004651"/>
    </source>
</evidence>
<dbReference type="Proteomes" id="UP000322084">
    <property type="component" value="Unassembled WGS sequence"/>
</dbReference>
<feature type="domain" description="Type II secretion system protein GspF" evidence="7">
    <location>
        <begin position="187"/>
        <end position="315"/>
    </location>
</feature>
<dbReference type="RefSeq" id="WP_150000345.1">
    <property type="nucleotide sequence ID" value="NZ_BKCL01000004.1"/>
</dbReference>
<proteinExistence type="predicted"/>
<name>A0A5A7MPW2_9PROT</name>
<feature type="transmembrane region" description="Helical" evidence="6">
    <location>
        <begin position="114"/>
        <end position="139"/>
    </location>
</feature>
<comment type="caution">
    <text evidence="8">The sequence shown here is derived from an EMBL/GenBank/DDBJ whole genome shotgun (WGS) entry which is preliminary data.</text>
</comment>
<feature type="transmembrane region" description="Helical" evidence="6">
    <location>
        <begin position="294"/>
        <end position="319"/>
    </location>
</feature>
<gene>
    <name evidence="8" type="ORF">JCM17844_16040</name>
</gene>
<dbReference type="GO" id="GO:0005886">
    <property type="term" value="C:plasma membrane"/>
    <property type="evidence" value="ECO:0007669"/>
    <property type="project" value="UniProtKB-SubCell"/>
</dbReference>
<dbReference type="InterPro" id="IPR018076">
    <property type="entry name" value="T2SS_GspF_dom"/>
</dbReference>
<evidence type="ECO:0000313" key="8">
    <source>
        <dbReference type="EMBL" id="GEQ97967.1"/>
    </source>
</evidence>
<reference evidence="8 9" key="1">
    <citation type="submission" date="2019-09" db="EMBL/GenBank/DDBJ databases">
        <title>NBRP : Genome information of microbial organism related human and environment.</title>
        <authorList>
            <person name="Hattori M."/>
            <person name="Oshima K."/>
            <person name="Inaba H."/>
            <person name="Suda W."/>
            <person name="Sakamoto M."/>
            <person name="Iino T."/>
            <person name="Kitahara M."/>
            <person name="Oshida Y."/>
            <person name="Iida T."/>
            <person name="Kudo T."/>
            <person name="Itoh T."/>
            <person name="Ohkuma M."/>
        </authorList>
    </citation>
    <scope>NUCLEOTIDE SEQUENCE [LARGE SCALE GENOMIC DNA]</scope>
    <source>
        <strain evidence="8 9">Hi-2</strain>
    </source>
</reference>
<evidence type="ECO:0000256" key="6">
    <source>
        <dbReference type="SAM" id="Phobius"/>
    </source>
</evidence>
<keyword evidence="3 6" id="KW-0812">Transmembrane</keyword>
<keyword evidence="5 6" id="KW-0472">Membrane</keyword>
<evidence type="ECO:0000256" key="3">
    <source>
        <dbReference type="ARBA" id="ARBA00022692"/>
    </source>
</evidence>
<evidence type="ECO:0000256" key="4">
    <source>
        <dbReference type="ARBA" id="ARBA00022989"/>
    </source>
</evidence>
<organism evidence="8 9">
    <name type="scientific">Iodidimonas gelatinilytica</name>
    <dbReference type="NCBI Taxonomy" id="1236966"/>
    <lineage>
        <taxon>Bacteria</taxon>
        <taxon>Pseudomonadati</taxon>
        <taxon>Pseudomonadota</taxon>
        <taxon>Alphaproteobacteria</taxon>
        <taxon>Iodidimonadales</taxon>
        <taxon>Iodidimonadaceae</taxon>
        <taxon>Iodidimonas</taxon>
    </lineage>
</organism>
<evidence type="ECO:0000256" key="2">
    <source>
        <dbReference type="ARBA" id="ARBA00022475"/>
    </source>
</evidence>